<dbReference type="InterPro" id="IPR023562">
    <property type="entry name" value="ClpP/TepA"/>
</dbReference>
<gene>
    <name evidence="9" type="ORF">BOX15_Mlig008963g1</name>
</gene>
<protein>
    <recommendedName>
        <fullName evidence="8">ATP-dependent Clp protease proteolytic subunit</fullName>
        <ecNumber evidence="7">3.4.21.92</ecNumber>
    </recommendedName>
</protein>
<dbReference type="InterPro" id="IPR033135">
    <property type="entry name" value="ClpP_His_AS"/>
</dbReference>
<keyword evidence="2 7" id="KW-0645">Protease</keyword>
<evidence type="ECO:0000256" key="4">
    <source>
        <dbReference type="ARBA" id="ARBA00022825"/>
    </source>
</evidence>
<keyword evidence="10" id="KW-1185">Reference proteome</keyword>
<dbReference type="PANTHER" id="PTHR10381:SF11">
    <property type="entry name" value="ATP-DEPENDENT CLP PROTEASE PROTEOLYTIC SUBUNIT, MITOCHONDRIAL"/>
    <property type="match status" value="1"/>
</dbReference>
<feature type="active site" evidence="6">
    <location>
        <position position="157"/>
    </location>
</feature>
<dbReference type="NCBIfam" id="NF009205">
    <property type="entry name" value="PRK12553.1"/>
    <property type="match status" value="1"/>
</dbReference>
<dbReference type="EMBL" id="NIVC01000971">
    <property type="protein sequence ID" value="PAA74207.1"/>
    <property type="molecule type" value="Genomic_DNA"/>
</dbReference>
<dbReference type="GO" id="GO:0004252">
    <property type="term" value="F:serine-type endopeptidase activity"/>
    <property type="evidence" value="ECO:0007669"/>
    <property type="project" value="UniProtKB-EC"/>
</dbReference>
<dbReference type="PROSITE" id="PS00381">
    <property type="entry name" value="CLP_PROTEASE_SER"/>
    <property type="match status" value="1"/>
</dbReference>
<dbReference type="NCBIfam" id="NF001368">
    <property type="entry name" value="PRK00277.1"/>
    <property type="match status" value="1"/>
</dbReference>
<dbReference type="PRINTS" id="PR00127">
    <property type="entry name" value="CLPPROTEASEP"/>
</dbReference>
<dbReference type="GO" id="GO:0004176">
    <property type="term" value="F:ATP-dependent peptidase activity"/>
    <property type="evidence" value="ECO:0007669"/>
    <property type="project" value="InterPro"/>
</dbReference>
<name>A0A267FM65_9PLAT</name>
<evidence type="ECO:0000256" key="2">
    <source>
        <dbReference type="ARBA" id="ARBA00022670"/>
    </source>
</evidence>
<evidence type="ECO:0000313" key="9">
    <source>
        <dbReference type="EMBL" id="PAA74207.1"/>
    </source>
</evidence>
<dbReference type="Proteomes" id="UP000215902">
    <property type="component" value="Unassembled WGS sequence"/>
</dbReference>
<organism evidence="9 10">
    <name type="scientific">Macrostomum lignano</name>
    <dbReference type="NCBI Taxonomy" id="282301"/>
    <lineage>
        <taxon>Eukaryota</taxon>
        <taxon>Metazoa</taxon>
        <taxon>Spiralia</taxon>
        <taxon>Lophotrochozoa</taxon>
        <taxon>Platyhelminthes</taxon>
        <taxon>Rhabditophora</taxon>
        <taxon>Macrostomorpha</taxon>
        <taxon>Macrostomida</taxon>
        <taxon>Macrostomidae</taxon>
        <taxon>Macrostomum</taxon>
    </lineage>
</organism>
<proteinExistence type="inferred from homology"/>
<dbReference type="CDD" id="cd07017">
    <property type="entry name" value="S14_ClpP_2"/>
    <property type="match status" value="1"/>
</dbReference>
<evidence type="ECO:0000256" key="6">
    <source>
        <dbReference type="PROSITE-ProRule" id="PRU10086"/>
    </source>
</evidence>
<dbReference type="Pfam" id="PF00574">
    <property type="entry name" value="CLP_protease"/>
    <property type="match status" value="1"/>
</dbReference>
<dbReference type="STRING" id="282301.A0A267FM65"/>
<accession>A0A267FM65</accession>
<evidence type="ECO:0000256" key="7">
    <source>
        <dbReference type="RuleBase" id="RU000549"/>
    </source>
</evidence>
<dbReference type="EC" id="3.4.21.92" evidence="7"/>
<dbReference type="PROSITE" id="PS00382">
    <property type="entry name" value="CLP_PROTEASE_HIS"/>
    <property type="match status" value="1"/>
</dbReference>
<dbReference type="SUPFAM" id="SSF52096">
    <property type="entry name" value="ClpP/crotonase"/>
    <property type="match status" value="1"/>
</dbReference>
<evidence type="ECO:0000256" key="1">
    <source>
        <dbReference type="ARBA" id="ARBA00007039"/>
    </source>
</evidence>
<keyword evidence="4 7" id="KW-0720">Serine protease</keyword>
<dbReference type="Gene3D" id="3.90.226.10">
    <property type="entry name" value="2-enoyl-CoA Hydratase, Chain A, domain 1"/>
    <property type="match status" value="1"/>
</dbReference>
<dbReference type="FunFam" id="3.90.226.10:FF:000001">
    <property type="entry name" value="ATP-dependent Clp protease proteolytic subunit"/>
    <property type="match status" value="1"/>
</dbReference>
<comment type="caution">
    <text evidence="9">The sequence shown here is derived from an EMBL/GenBank/DDBJ whole genome shotgun (WGS) entry which is preliminary data.</text>
</comment>
<dbReference type="GO" id="GO:0006515">
    <property type="term" value="P:protein quality control for misfolded or incompletely synthesized proteins"/>
    <property type="evidence" value="ECO:0007669"/>
    <property type="project" value="TreeGrafter"/>
</dbReference>
<keyword evidence="3 7" id="KW-0378">Hydrolase</keyword>
<evidence type="ECO:0000256" key="8">
    <source>
        <dbReference type="RuleBase" id="RU003567"/>
    </source>
</evidence>
<dbReference type="HAMAP" id="MF_00444">
    <property type="entry name" value="ClpP"/>
    <property type="match status" value="1"/>
</dbReference>
<dbReference type="PANTHER" id="PTHR10381">
    <property type="entry name" value="ATP-DEPENDENT CLP PROTEASE PROTEOLYTIC SUBUNIT"/>
    <property type="match status" value="1"/>
</dbReference>
<dbReference type="OrthoDB" id="2017408at2759"/>
<evidence type="ECO:0000256" key="5">
    <source>
        <dbReference type="PROSITE-ProRule" id="PRU10085"/>
    </source>
</evidence>
<dbReference type="GO" id="GO:0009368">
    <property type="term" value="C:endopeptidase Clp complex"/>
    <property type="evidence" value="ECO:0007669"/>
    <property type="project" value="TreeGrafter"/>
</dbReference>
<dbReference type="InterPro" id="IPR018215">
    <property type="entry name" value="ClpP_Ser_AS"/>
</dbReference>
<reference evidence="9 10" key="1">
    <citation type="submission" date="2017-06" db="EMBL/GenBank/DDBJ databases">
        <title>A platform for efficient transgenesis in Macrostomum lignano, a flatworm model organism for stem cell research.</title>
        <authorList>
            <person name="Berezikov E."/>
        </authorList>
    </citation>
    <scope>NUCLEOTIDE SEQUENCE [LARGE SCALE GENOMIC DNA]</scope>
    <source>
        <strain evidence="9">DV1</strain>
        <tissue evidence="9">Whole organism</tissue>
    </source>
</reference>
<sequence length="238" mass="26004">MFCRSIISRTLSHCRYRPAPLATVARPGSLQQRRCYMVPIVIEQDGRNERAYDVYSRLLKDRIVCLMGPVSQELSNAVIAQLLFLQSDSPKSTIHVYINSPGGSVTAGLAIYDTMQYVASPVATYCLGEACSMGSLLLQAGSPGKRFALPNSRVMIHQPLGSAGGQATDMQIHVAEILRMKTALLKIYAKHTGQPESVLAEAMERDRFMSPTEAVQFGLIDSVLEKPPEQAEGEAKSS</sequence>
<dbReference type="InterPro" id="IPR029045">
    <property type="entry name" value="ClpP/crotonase-like_dom_sf"/>
</dbReference>
<dbReference type="AlphaFoldDB" id="A0A267FM65"/>
<evidence type="ECO:0000256" key="3">
    <source>
        <dbReference type="ARBA" id="ARBA00022801"/>
    </source>
</evidence>
<dbReference type="InterPro" id="IPR001907">
    <property type="entry name" value="ClpP"/>
</dbReference>
<dbReference type="GO" id="GO:0051117">
    <property type="term" value="F:ATPase binding"/>
    <property type="evidence" value="ECO:0007669"/>
    <property type="project" value="TreeGrafter"/>
</dbReference>
<feature type="active site" evidence="5">
    <location>
        <position position="132"/>
    </location>
</feature>
<evidence type="ECO:0000313" key="10">
    <source>
        <dbReference type="Proteomes" id="UP000215902"/>
    </source>
</evidence>
<comment type="similarity">
    <text evidence="1 8">Belongs to the peptidase S14 family.</text>
</comment>